<dbReference type="CDD" id="cd00130">
    <property type="entry name" value="PAS"/>
    <property type="match status" value="1"/>
</dbReference>
<dbReference type="PROSITE" id="PS50883">
    <property type="entry name" value="EAL"/>
    <property type="match status" value="1"/>
</dbReference>
<dbReference type="SUPFAM" id="SSF55785">
    <property type="entry name" value="PYP-like sensor domain (PAS domain)"/>
    <property type="match status" value="1"/>
</dbReference>
<feature type="domain" description="GGDEF" evidence="3">
    <location>
        <begin position="404"/>
        <end position="537"/>
    </location>
</feature>
<protein>
    <submittedName>
        <fullName evidence="5">Diguanylate cyclase (GGDEF)-like protein/PAS domain S-box-containing protein</fullName>
    </submittedName>
</protein>
<evidence type="ECO:0000259" key="4">
    <source>
        <dbReference type="PROSITE" id="PS50924"/>
    </source>
</evidence>
<dbReference type="NCBIfam" id="TIGR00254">
    <property type="entry name" value="GGDEF"/>
    <property type="match status" value="1"/>
</dbReference>
<dbReference type="InterPro" id="IPR005330">
    <property type="entry name" value="MHYT_dom"/>
</dbReference>
<dbReference type="InterPro" id="IPR052155">
    <property type="entry name" value="Biofilm_reg_signaling"/>
</dbReference>
<dbReference type="SUPFAM" id="SSF55073">
    <property type="entry name" value="Nucleotide cyclase"/>
    <property type="match status" value="1"/>
</dbReference>
<keyword evidence="1" id="KW-0472">Membrane</keyword>
<sequence length="812" mass="86680">MFSRIAGRSMLKVYNCIATAHDLWLVGLAAVICTLASFAAISLLRHARRSAGRMRPVWLAVSAISTGFGIWSTHFIAMLAFSPGIPSGYNIALTILSLAAAVLLTGAGLAMAMRPEWRAGPWLGGAVVGGGIATMHYLGMAAFEIGGIILWDSTLVAVSILLGTLIGATSLPSGLHASSQRWRIAGALLLTLAICSHHFTAMGAVAIIPDPTVTIPPAAIPAGWLAIGVAVSSFTIILLALGAAALDIHDQRRSVLEADRMRGLANAAIEGLLVCDGDTAVTANTSFAQLVGSSSDKLIGARLEMYIPSAEARAKLLAAPNQPVEAELRHVDGSMIPVELILRPIDFGGQAHHVIAVRNLQARKKAEQHIRYLAHHDALTSLPNRGSFHARLDHEIAAAKANGQKCAVLCFDLDRFKEINDLFGHAAGDKVLQTVASRVSALLDNTCMVARLGGDEFAVLMPGLSNPAAAGRLADAILAALQPSANKSDSDNLTSCSIGIAICPDDADNRETLLTHADTALYRAKTEGRATYRFFEARMGAEVHDRRVLEHDLRQAVARREFNLVYQPQEDIQTRRVVGFEALLRWTHKTRGSISPAVFIPIAEETGAILGIGEWVLREACKQAASWPQPLTIAVNVSAVQIYSENFVQLVHEVLLETGLTPDRLELEITETALVRDLNRALNTLRRIKALGVHIAMDDFGTGYSSLSNLRAFPFDKIKIDGSFIKSVNTNAQAATIVRAVLGLGRGLGLPVLAEGVETPAELAFLQSELCNEVQGYLVGRPAPIATFAMLTHADSALATGDDVRILLAQSA</sequence>
<dbReference type="PANTHER" id="PTHR44757:SF2">
    <property type="entry name" value="BIOFILM ARCHITECTURE MAINTENANCE PROTEIN MBAA"/>
    <property type="match status" value="1"/>
</dbReference>
<evidence type="ECO:0000259" key="3">
    <source>
        <dbReference type="PROSITE" id="PS50887"/>
    </source>
</evidence>
<dbReference type="InterPro" id="IPR043128">
    <property type="entry name" value="Rev_trsase/Diguanyl_cyclase"/>
</dbReference>
<dbReference type="SMART" id="SM00267">
    <property type="entry name" value="GGDEF"/>
    <property type="match status" value="1"/>
</dbReference>
<dbReference type="FunFam" id="3.30.70.270:FF:000001">
    <property type="entry name" value="Diguanylate cyclase domain protein"/>
    <property type="match status" value="1"/>
</dbReference>
<name>A0A840N664_9BRAD</name>
<evidence type="ECO:0000313" key="5">
    <source>
        <dbReference type="EMBL" id="MBB5054372.1"/>
    </source>
</evidence>
<dbReference type="GO" id="GO:0016020">
    <property type="term" value="C:membrane"/>
    <property type="evidence" value="ECO:0007669"/>
    <property type="project" value="UniProtKB-UniRule"/>
</dbReference>
<dbReference type="NCBIfam" id="TIGR00229">
    <property type="entry name" value="sensory_box"/>
    <property type="match status" value="1"/>
</dbReference>
<dbReference type="InterPro" id="IPR035965">
    <property type="entry name" value="PAS-like_dom_sf"/>
</dbReference>
<keyword evidence="1" id="KW-1133">Transmembrane helix</keyword>
<evidence type="ECO:0000256" key="1">
    <source>
        <dbReference type="PROSITE-ProRule" id="PRU00244"/>
    </source>
</evidence>
<dbReference type="Pfam" id="PF03707">
    <property type="entry name" value="MHYT"/>
    <property type="match status" value="2"/>
</dbReference>
<dbReference type="Pfam" id="PF00563">
    <property type="entry name" value="EAL"/>
    <property type="match status" value="1"/>
</dbReference>
<proteinExistence type="predicted"/>
<dbReference type="InterPro" id="IPR000160">
    <property type="entry name" value="GGDEF_dom"/>
</dbReference>
<dbReference type="PROSITE" id="PS50887">
    <property type="entry name" value="GGDEF"/>
    <property type="match status" value="1"/>
</dbReference>
<dbReference type="Pfam" id="PF13426">
    <property type="entry name" value="PAS_9"/>
    <property type="match status" value="1"/>
</dbReference>
<feature type="domain" description="EAL" evidence="2">
    <location>
        <begin position="546"/>
        <end position="796"/>
    </location>
</feature>
<evidence type="ECO:0000313" key="6">
    <source>
        <dbReference type="Proteomes" id="UP000521227"/>
    </source>
</evidence>
<dbReference type="EMBL" id="JACHIJ010000007">
    <property type="protein sequence ID" value="MBB5054372.1"/>
    <property type="molecule type" value="Genomic_DNA"/>
</dbReference>
<feature type="transmembrane region" description="Helical" evidence="1">
    <location>
        <begin position="122"/>
        <end position="143"/>
    </location>
</feature>
<reference evidence="5 6" key="1">
    <citation type="submission" date="2020-08" db="EMBL/GenBank/DDBJ databases">
        <title>Genomic Encyclopedia of Type Strains, Phase IV (KMG-IV): sequencing the most valuable type-strain genomes for metagenomic binning, comparative biology and taxonomic classification.</title>
        <authorList>
            <person name="Goeker M."/>
        </authorList>
    </citation>
    <scope>NUCLEOTIDE SEQUENCE [LARGE SCALE GENOMIC DNA]</scope>
    <source>
        <strain evidence="5 6">DSM 17498</strain>
    </source>
</reference>
<dbReference type="InterPro" id="IPR035919">
    <property type="entry name" value="EAL_sf"/>
</dbReference>
<evidence type="ECO:0000259" key="2">
    <source>
        <dbReference type="PROSITE" id="PS50883"/>
    </source>
</evidence>
<dbReference type="InterPro" id="IPR029787">
    <property type="entry name" value="Nucleotide_cyclase"/>
</dbReference>
<gene>
    <name evidence="5" type="ORF">HNQ36_004374</name>
</gene>
<feature type="transmembrane region" description="Helical" evidence="1">
    <location>
        <begin position="23"/>
        <end position="44"/>
    </location>
</feature>
<dbReference type="InterPro" id="IPR000014">
    <property type="entry name" value="PAS"/>
</dbReference>
<dbReference type="PANTHER" id="PTHR44757">
    <property type="entry name" value="DIGUANYLATE CYCLASE DGCP"/>
    <property type="match status" value="1"/>
</dbReference>
<dbReference type="Gene3D" id="3.20.20.450">
    <property type="entry name" value="EAL domain"/>
    <property type="match status" value="1"/>
</dbReference>
<feature type="domain" description="MHYT" evidence="4">
    <location>
        <begin position="21"/>
        <end position="208"/>
    </location>
</feature>
<accession>A0A840N664</accession>
<dbReference type="SUPFAM" id="SSF141868">
    <property type="entry name" value="EAL domain-like"/>
    <property type="match status" value="1"/>
</dbReference>
<dbReference type="Gene3D" id="3.30.450.20">
    <property type="entry name" value="PAS domain"/>
    <property type="match status" value="1"/>
</dbReference>
<dbReference type="GO" id="GO:0003824">
    <property type="term" value="F:catalytic activity"/>
    <property type="evidence" value="ECO:0007669"/>
    <property type="project" value="UniProtKB-ARBA"/>
</dbReference>
<feature type="transmembrane region" description="Helical" evidence="1">
    <location>
        <begin position="56"/>
        <end position="81"/>
    </location>
</feature>
<feature type="transmembrane region" description="Helical" evidence="1">
    <location>
        <begin position="220"/>
        <end position="246"/>
    </location>
</feature>
<feature type="transmembrane region" description="Helical" evidence="1">
    <location>
        <begin position="149"/>
        <end position="172"/>
    </location>
</feature>
<dbReference type="CDD" id="cd01949">
    <property type="entry name" value="GGDEF"/>
    <property type="match status" value="1"/>
</dbReference>
<feature type="transmembrane region" description="Helical" evidence="1">
    <location>
        <begin position="87"/>
        <end position="110"/>
    </location>
</feature>
<organism evidence="5 6">
    <name type="scientific">Afipia massiliensis</name>
    <dbReference type="NCBI Taxonomy" id="211460"/>
    <lineage>
        <taxon>Bacteria</taxon>
        <taxon>Pseudomonadati</taxon>
        <taxon>Pseudomonadota</taxon>
        <taxon>Alphaproteobacteria</taxon>
        <taxon>Hyphomicrobiales</taxon>
        <taxon>Nitrobacteraceae</taxon>
        <taxon>Afipia</taxon>
    </lineage>
</organism>
<dbReference type="InterPro" id="IPR001633">
    <property type="entry name" value="EAL_dom"/>
</dbReference>
<dbReference type="SMART" id="SM00052">
    <property type="entry name" value="EAL"/>
    <property type="match status" value="1"/>
</dbReference>
<dbReference type="Proteomes" id="UP000521227">
    <property type="component" value="Unassembled WGS sequence"/>
</dbReference>
<feature type="transmembrane region" description="Helical" evidence="1">
    <location>
        <begin position="184"/>
        <end position="208"/>
    </location>
</feature>
<dbReference type="Gene3D" id="3.30.70.270">
    <property type="match status" value="1"/>
</dbReference>
<keyword evidence="1" id="KW-0812">Transmembrane</keyword>
<comment type="caution">
    <text evidence="5">The sequence shown here is derived from an EMBL/GenBank/DDBJ whole genome shotgun (WGS) entry which is preliminary data.</text>
</comment>
<dbReference type="CDD" id="cd01948">
    <property type="entry name" value="EAL"/>
    <property type="match status" value="1"/>
</dbReference>
<dbReference type="PROSITE" id="PS50924">
    <property type="entry name" value="MHYT"/>
    <property type="match status" value="1"/>
</dbReference>
<dbReference type="AlphaFoldDB" id="A0A840N664"/>
<dbReference type="Pfam" id="PF00990">
    <property type="entry name" value="GGDEF"/>
    <property type="match status" value="1"/>
</dbReference>